<dbReference type="SMART" id="SM01180">
    <property type="entry name" value="DWNN"/>
    <property type="match status" value="1"/>
</dbReference>
<keyword evidence="1" id="KW-0863">Zinc-finger</keyword>
<name>A0A812LH23_9DINO</name>
<keyword evidence="6" id="KW-1185">Reference proteome</keyword>
<evidence type="ECO:0000256" key="2">
    <source>
        <dbReference type="SAM" id="MobiDB-lite"/>
    </source>
</evidence>
<feature type="domain" description="RING-type" evidence="3">
    <location>
        <begin position="132"/>
        <end position="169"/>
    </location>
</feature>
<comment type="caution">
    <text evidence="5">The sequence shown here is derived from an EMBL/GenBank/DDBJ whole genome shotgun (WGS) entry which is preliminary data.</text>
</comment>
<dbReference type="Proteomes" id="UP000601435">
    <property type="component" value="Unassembled WGS sequence"/>
</dbReference>
<protein>
    <recommendedName>
        <fullName evidence="7">DWNN domain-containing protein</fullName>
    </recommendedName>
</protein>
<dbReference type="Pfam" id="PF08783">
    <property type="entry name" value="DWNN"/>
    <property type="match status" value="1"/>
</dbReference>
<evidence type="ECO:0000256" key="1">
    <source>
        <dbReference type="PROSITE-ProRule" id="PRU00175"/>
    </source>
</evidence>
<keyword evidence="1" id="KW-0862">Zinc</keyword>
<dbReference type="AlphaFoldDB" id="A0A812LH23"/>
<dbReference type="InterPro" id="IPR001841">
    <property type="entry name" value="Znf_RING"/>
</dbReference>
<evidence type="ECO:0008006" key="7">
    <source>
        <dbReference type="Google" id="ProtNLM"/>
    </source>
</evidence>
<feature type="region of interest" description="Disordered" evidence="2">
    <location>
        <begin position="212"/>
        <end position="236"/>
    </location>
</feature>
<evidence type="ECO:0000313" key="5">
    <source>
        <dbReference type="EMBL" id="CAE7245956.1"/>
    </source>
</evidence>
<proteinExistence type="predicted"/>
<organism evidence="5 6">
    <name type="scientific">Symbiodinium necroappetens</name>
    <dbReference type="NCBI Taxonomy" id="1628268"/>
    <lineage>
        <taxon>Eukaryota</taxon>
        <taxon>Sar</taxon>
        <taxon>Alveolata</taxon>
        <taxon>Dinophyceae</taxon>
        <taxon>Suessiales</taxon>
        <taxon>Symbiodiniaceae</taxon>
        <taxon>Symbiodinium</taxon>
    </lineage>
</organism>
<gene>
    <name evidence="5" type="ORF">SNEC2469_LOCUS4784</name>
</gene>
<dbReference type="Gene3D" id="3.30.40.10">
    <property type="entry name" value="Zinc/RING finger domain, C3HC4 (zinc finger)"/>
    <property type="match status" value="1"/>
</dbReference>
<evidence type="ECO:0000313" key="6">
    <source>
        <dbReference type="Proteomes" id="UP000601435"/>
    </source>
</evidence>
<dbReference type="Gene3D" id="3.10.20.90">
    <property type="entry name" value="Phosphatidylinositol 3-kinase Catalytic Subunit, Chain A, domain 1"/>
    <property type="match status" value="1"/>
</dbReference>
<dbReference type="OrthoDB" id="431967at2759"/>
<dbReference type="GO" id="GO:0008270">
    <property type="term" value="F:zinc ion binding"/>
    <property type="evidence" value="ECO:0007669"/>
    <property type="project" value="UniProtKB-KW"/>
</dbReference>
<feature type="domain" description="DWNN" evidence="4">
    <location>
        <begin position="13"/>
        <end position="84"/>
    </location>
</feature>
<evidence type="ECO:0000259" key="4">
    <source>
        <dbReference type="PROSITE" id="PS51282"/>
    </source>
</evidence>
<dbReference type="InterPro" id="IPR014891">
    <property type="entry name" value="DWNN_domain"/>
</dbReference>
<keyword evidence="1" id="KW-0479">Metal-binding</keyword>
<dbReference type="EMBL" id="CAJNJA010009355">
    <property type="protein sequence ID" value="CAE7245956.1"/>
    <property type="molecule type" value="Genomic_DNA"/>
</dbReference>
<dbReference type="SUPFAM" id="SSF57850">
    <property type="entry name" value="RING/U-box"/>
    <property type="match status" value="1"/>
</dbReference>
<reference evidence="5" key="1">
    <citation type="submission" date="2021-02" db="EMBL/GenBank/DDBJ databases">
        <authorList>
            <person name="Dougan E. K."/>
            <person name="Rhodes N."/>
            <person name="Thang M."/>
            <person name="Chan C."/>
        </authorList>
    </citation>
    <scope>NUCLEOTIDE SEQUENCE</scope>
</reference>
<dbReference type="InterPro" id="IPR013083">
    <property type="entry name" value="Znf_RING/FYVE/PHD"/>
</dbReference>
<dbReference type="PROSITE" id="PS51282">
    <property type="entry name" value="DWNN"/>
    <property type="match status" value="1"/>
</dbReference>
<dbReference type="PROSITE" id="PS50089">
    <property type="entry name" value="ZF_RING_2"/>
    <property type="match status" value="1"/>
</dbReference>
<accession>A0A812LH23</accession>
<feature type="compositionally biased region" description="Low complexity" evidence="2">
    <location>
        <begin position="212"/>
        <end position="227"/>
    </location>
</feature>
<sequence>MSLRRSKLDKNSVYYRFAHKSQVLEKIEFYGKEIAIGDLRHTIAEKQKLPKVDLQILNESTGEVYTRDGHLLRPNVIVTVRRTPIQTQKKPAVLNLEGADILSRVKRAKTAPQPKPEPVPEEKAPCPPEYLCSLCTGLFENPSIAPCCGRSACLRCFEAQPTTICPLCKRQRAEDQKPLPNPRLADIIASLNLDFFELPAVTVARQAAAARGARNESSLGKSKLAASGGLGSGNAP</sequence>
<evidence type="ECO:0000259" key="3">
    <source>
        <dbReference type="PROSITE" id="PS50089"/>
    </source>
</evidence>